<feature type="domain" description="M23ase beta-sheet core" evidence="3">
    <location>
        <begin position="450"/>
        <end position="544"/>
    </location>
</feature>
<evidence type="ECO:0000259" key="3">
    <source>
        <dbReference type="Pfam" id="PF01551"/>
    </source>
</evidence>
<protein>
    <submittedName>
        <fullName evidence="4">M23 family metallopeptidase</fullName>
    </submittedName>
</protein>
<dbReference type="CDD" id="cd12797">
    <property type="entry name" value="M23_peptidase"/>
    <property type="match status" value="1"/>
</dbReference>
<feature type="transmembrane region" description="Helical" evidence="2">
    <location>
        <begin position="7"/>
        <end position="26"/>
    </location>
</feature>
<keyword evidence="2" id="KW-1133">Transmembrane helix</keyword>
<comment type="caution">
    <text evidence="4">The sequence shown here is derived from an EMBL/GenBank/DDBJ whole genome shotgun (WGS) entry which is preliminary data.</text>
</comment>
<dbReference type="Pfam" id="PF01551">
    <property type="entry name" value="Peptidase_M23"/>
    <property type="match status" value="1"/>
</dbReference>
<dbReference type="Gene3D" id="2.60.40.1590">
    <property type="entry name" value="Peptidoglycan hydrolase domains"/>
    <property type="match status" value="1"/>
</dbReference>
<dbReference type="RefSeq" id="WP_160722064.1">
    <property type="nucleotide sequence ID" value="NZ_SUMG01000014.1"/>
</dbReference>
<evidence type="ECO:0000256" key="2">
    <source>
        <dbReference type="SAM" id="Phobius"/>
    </source>
</evidence>
<dbReference type="PANTHER" id="PTHR21666">
    <property type="entry name" value="PEPTIDASE-RELATED"/>
    <property type="match status" value="1"/>
</dbReference>
<name>A0AA43XLA8_9CLOT</name>
<dbReference type="PANTHER" id="PTHR21666:SF289">
    <property type="entry name" value="L-ALA--D-GLU ENDOPEPTIDASE"/>
    <property type="match status" value="1"/>
</dbReference>
<proteinExistence type="predicted"/>
<organism evidence="4 5">
    <name type="scientific">Isachenkonia alkalipeptolytica</name>
    <dbReference type="NCBI Taxonomy" id="2565777"/>
    <lineage>
        <taxon>Bacteria</taxon>
        <taxon>Bacillati</taxon>
        <taxon>Bacillota</taxon>
        <taxon>Clostridia</taxon>
        <taxon>Eubacteriales</taxon>
        <taxon>Clostridiaceae</taxon>
        <taxon>Isachenkonia</taxon>
    </lineage>
</organism>
<dbReference type="AlphaFoldDB" id="A0AA43XLA8"/>
<dbReference type="SUPFAM" id="SSF51261">
    <property type="entry name" value="Duplicated hybrid motif"/>
    <property type="match status" value="1"/>
</dbReference>
<dbReference type="GO" id="GO:0004222">
    <property type="term" value="F:metalloendopeptidase activity"/>
    <property type="evidence" value="ECO:0007669"/>
    <property type="project" value="TreeGrafter"/>
</dbReference>
<accession>A0AA43XLA8</accession>
<keyword evidence="1" id="KW-0732">Signal</keyword>
<evidence type="ECO:0000313" key="4">
    <source>
        <dbReference type="EMBL" id="NBG88930.1"/>
    </source>
</evidence>
<dbReference type="InterPro" id="IPR011055">
    <property type="entry name" value="Dup_hybrid_motif"/>
</dbReference>
<keyword evidence="2" id="KW-0472">Membrane</keyword>
<evidence type="ECO:0000256" key="1">
    <source>
        <dbReference type="ARBA" id="ARBA00022729"/>
    </source>
</evidence>
<reference evidence="4 5" key="1">
    <citation type="submission" date="2019-04" db="EMBL/GenBank/DDBJ databases">
        <title>Isachenkonia alkalipeptolytica gen. nov. sp. nov. a new anaerobic, alkiliphilic organothrophic bacterium capable to reduce synthesized ferrihydrite isolated from a soda lake.</title>
        <authorList>
            <person name="Toshchakov S.V."/>
            <person name="Zavarzina D.G."/>
            <person name="Zhilina T.N."/>
            <person name="Kostrikina N.A."/>
            <person name="Kublanov I.V."/>
        </authorList>
    </citation>
    <scope>NUCLEOTIDE SEQUENCE [LARGE SCALE GENOMIC DNA]</scope>
    <source>
        <strain evidence="4 5">Z-1701</strain>
    </source>
</reference>
<keyword evidence="5" id="KW-1185">Reference proteome</keyword>
<dbReference type="InterPro" id="IPR050570">
    <property type="entry name" value="Cell_wall_metabolism_enzyme"/>
</dbReference>
<sequence length="563" mass="66238">MKSKKIFILGSSFLLAILMGAFYFFVYDNMTVQSLTFIEIEYKAENMYVENEIVEIDPKKYQLSQEEARILLQNLETKEVNKIEDYDFSQIEELEKQKDTAVEPFVLRLINRFGREEDYEIYLTTEKKAYLIINDTLYRVQDHEFFFSHEGFDPYYQTNYLPDIQLDENLVFREKTSAINWKVQRYDGSWLENNSEKTDFFSDANGSYFFDLQNEKEQPKINYKKEPDEIMYTLLNLETNEKTEIEKGSDLEHHLLPIPKTNGNYRYQLQSIWEQGTSSRAEISFELKINLPITFDISERIIEQDDIIEIKADRAATPDDIRVKGELGDDLQWHRDDQKLRTIIATNYHTKPGNYSLELVDVNSDKKHSYDIEIHPRDYKTQHLSINPSVEDRTRNQEAYQEREEYFDPIWESSSDNKYYEDTFVLPTEGRLTTEFGEKRFVNEERTSYRHNGIDIAALQGTDILATNYGEVVFTKGMILMGNTIVIDHGHGILSTYMHLDEIHVEEGEMVAKEELIGTVGSTGFSTGPHLHFTVSYYDKPLEPGYFIIGKPFTKEYHYHLHR</sequence>
<dbReference type="EMBL" id="SUMG01000014">
    <property type="protein sequence ID" value="NBG88930.1"/>
    <property type="molecule type" value="Genomic_DNA"/>
</dbReference>
<gene>
    <name evidence="4" type="ORF">ISALK_10505</name>
</gene>
<dbReference type="InterPro" id="IPR016047">
    <property type="entry name" value="M23ase_b-sheet_dom"/>
</dbReference>
<keyword evidence="2" id="KW-0812">Transmembrane</keyword>
<dbReference type="Proteomes" id="UP000449710">
    <property type="component" value="Unassembled WGS sequence"/>
</dbReference>
<evidence type="ECO:0000313" key="5">
    <source>
        <dbReference type="Proteomes" id="UP000449710"/>
    </source>
</evidence>
<dbReference type="Gene3D" id="2.70.70.10">
    <property type="entry name" value="Glucose Permease (Domain IIA)"/>
    <property type="match status" value="1"/>
</dbReference>